<dbReference type="EMBL" id="CM000883">
    <property type="protein sequence ID" value="PNT64039.1"/>
    <property type="molecule type" value="Genomic_DNA"/>
</dbReference>
<dbReference type="GO" id="GO:0016567">
    <property type="term" value="P:protein ubiquitination"/>
    <property type="evidence" value="ECO:0007669"/>
    <property type="project" value="InterPro"/>
</dbReference>
<dbReference type="InterPro" id="IPR008974">
    <property type="entry name" value="TRAF-like"/>
</dbReference>
<evidence type="ECO:0000313" key="5">
    <source>
        <dbReference type="EnsemblPlants" id="PNT64039"/>
    </source>
</evidence>
<dbReference type="CDD" id="cd00121">
    <property type="entry name" value="MATH"/>
    <property type="match status" value="1"/>
</dbReference>
<evidence type="ECO:0000256" key="1">
    <source>
        <dbReference type="ARBA" id="ARBA00004906"/>
    </source>
</evidence>
<dbReference type="Pfam" id="PF22486">
    <property type="entry name" value="MATH_2"/>
    <property type="match status" value="1"/>
</dbReference>
<dbReference type="SMART" id="SM00225">
    <property type="entry name" value="BTB"/>
    <property type="match status" value="1"/>
</dbReference>
<comment type="pathway">
    <text evidence="1">Protein modification; protein ubiquitination.</text>
</comment>
<dbReference type="Gene3D" id="6.10.250.3030">
    <property type="match status" value="1"/>
</dbReference>
<organism evidence="4">
    <name type="scientific">Brachypodium distachyon</name>
    <name type="common">Purple false brome</name>
    <name type="synonym">Trachynia distachya</name>
    <dbReference type="NCBI Taxonomy" id="15368"/>
    <lineage>
        <taxon>Eukaryota</taxon>
        <taxon>Viridiplantae</taxon>
        <taxon>Streptophyta</taxon>
        <taxon>Embryophyta</taxon>
        <taxon>Tracheophyta</taxon>
        <taxon>Spermatophyta</taxon>
        <taxon>Magnoliopsida</taxon>
        <taxon>Liliopsida</taxon>
        <taxon>Poales</taxon>
        <taxon>Poaceae</taxon>
        <taxon>BOP clade</taxon>
        <taxon>Pooideae</taxon>
        <taxon>Stipodae</taxon>
        <taxon>Brachypodieae</taxon>
        <taxon>Brachypodium</taxon>
    </lineage>
</organism>
<evidence type="ECO:0000259" key="3">
    <source>
        <dbReference type="PROSITE" id="PS50097"/>
    </source>
</evidence>
<keyword evidence="6" id="KW-1185">Reference proteome</keyword>
<dbReference type="Gene3D" id="3.30.710.10">
    <property type="entry name" value="Potassium Channel Kv1.1, Chain A"/>
    <property type="match status" value="1"/>
</dbReference>
<dbReference type="InterPro" id="IPR002083">
    <property type="entry name" value="MATH/TRAF_dom"/>
</dbReference>
<protein>
    <recommendedName>
        <fullName evidence="3">BTB domain-containing protein</fullName>
    </recommendedName>
</protein>
<dbReference type="PROSITE" id="PS50097">
    <property type="entry name" value="BTB"/>
    <property type="match status" value="1"/>
</dbReference>
<dbReference type="InterPro" id="IPR011333">
    <property type="entry name" value="SKP1/BTB/POZ_sf"/>
</dbReference>
<sequence length="296" mass="32461">MAEPSNISVAVVAEKRSHVIKIDRYLRAKSLLKNGEYVKSNPFSVAGHQWVVSYYPNGLPTSGCISVYLDIDHADAHLPKMSLDSDSGHLIDDCFSIGCDITVLKDTVNRGDQFVVVPPSNLYQHLGDLLSSTDGADVTFHVGGETFSAHRSVLAARSSVFKAELLGAMKENSGDPIKIDDMEACVFKSLLNFIYTDSLPWMTHVTASHLLVAADRYNIERLKLICEEKLSSNIDSAMVATSLALAEQHSCRGLKEACLRDGYEHLKSSCPAVLRELIVRLLPVELEVAKDIVMAI</sequence>
<dbReference type="PANTHER" id="PTHR26379:SF492">
    <property type="entry name" value="BTB DOMAIN-CONTAINING PROTEIN"/>
    <property type="match status" value="1"/>
</dbReference>
<reference evidence="4" key="2">
    <citation type="submission" date="2017-06" db="EMBL/GenBank/DDBJ databases">
        <title>WGS assembly of Brachypodium distachyon.</title>
        <authorList>
            <consortium name="The International Brachypodium Initiative"/>
            <person name="Lucas S."/>
            <person name="Harmon-Smith M."/>
            <person name="Lail K."/>
            <person name="Tice H."/>
            <person name="Grimwood J."/>
            <person name="Bruce D."/>
            <person name="Barry K."/>
            <person name="Shu S."/>
            <person name="Lindquist E."/>
            <person name="Wang M."/>
            <person name="Pitluck S."/>
            <person name="Vogel J.P."/>
            <person name="Garvin D.F."/>
            <person name="Mockler T.C."/>
            <person name="Schmutz J."/>
            <person name="Rokhsar D."/>
            <person name="Bevan M.W."/>
        </authorList>
    </citation>
    <scope>NUCLEOTIDE SEQUENCE</scope>
    <source>
        <strain evidence="4">Bd21</strain>
    </source>
</reference>
<dbReference type="SUPFAM" id="SSF54695">
    <property type="entry name" value="POZ domain"/>
    <property type="match status" value="1"/>
</dbReference>
<dbReference type="Gene3D" id="2.60.210.10">
    <property type="entry name" value="Apoptosis, Tumor Necrosis Factor Receptor Associated Protein 2, Chain A"/>
    <property type="match status" value="1"/>
</dbReference>
<dbReference type="Pfam" id="PF00651">
    <property type="entry name" value="BTB"/>
    <property type="match status" value="1"/>
</dbReference>
<dbReference type="EnsemblPlants" id="PNT64039">
    <property type="protein sequence ID" value="PNT64039"/>
    <property type="gene ID" value="BRADI_4g23716v3"/>
</dbReference>
<feature type="domain" description="BTB" evidence="3">
    <location>
        <begin position="136"/>
        <end position="203"/>
    </location>
</feature>
<dbReference type="InterPro" id="IPR056423">
    <property type="entry name" value="BACK_BPM_SPOP"/>
</dbReference>
<comment type="similarity">
    <text evidence="2">Belongs to the Tdpoz family.</text>
</comment>
<reference evidence="4 5" key="1">
    <citation type="journal article" date="2010" name="Nature">
        <title>Genome sequencing and analysis of the model grass Brachypodium distachyon.</title>
        <authorList>
            <consortium name="International Brachypodium Initiative"/>
        </authorList>
    </citation>
    <scope>NUCLEOTIDE SEQUENCE [LARGE SCALE GENOMIC DNA]</scope>
    <source>
        <strain evidence="4 5">Bd21</strain>
    </source>
</reference>
<dbReference type="InterPro" id="IPR045005">
    <property type="entry name" value="BPM1-6"/>
</dbReference>
<dbReference type="InParanoid" id="A0A2K2CPU7"/>
<name>A0A2K2CPU7_BRADI</name>
<dbReference type="Gramene" id="PNT64039">
    <property type="protein sequence ID" value="PNT64039"/>
    <property type="gene ID" value="BRADI_4g23716v3"/>
</dbReference>
<reference evidence="5" key="3">
    <citation type="submission" date="2018-08" db="UniProtKB">
        <authorList>
            <consortium name="EnsemblPlants"/>
        </authorList>
    </citation>
    <scope>IDENTIFICATION</scope>
    <source>
        <strain evidence="5">cv. Bd21</strain>
    </source>
</reference>
<dbReference type="AlphaFoldDB" id="A0A2K2CPU7"/>
<gene>
    <name evidence="4" type="ORF">BRADI_4g23716v3</name>
</gene>
<dbReference type="Pfam" id="PF24570">
    <property type="entry name" value="BACK_BPM_SPOP"/>
    <property type="match status" value="1"/>
</dbReference>
<evidence type="ECO:0000313" key="6">
    <source>
        <dbReference type="Proteomes" id="UP000008810"/>
    </source>
</evidence>
<dbReference type="OrthoDB" id="6359816at2759"/>
<evidence type="ECO:0000313" key="4">
    <source>
        <dbReference type="EMBL" id="PNT64039.1"/>
    </source>
</evidence>
<accession>A0A2K2CPU7</accession>
<dbReference type="InterPro" id="IPR000210">
    <property type="entry name" value="BTB/POZ_dom"/>
</dbReference>
<evidence type="ECO:0000256" key="2">
    <source>
        <dbReference type="ARBA" id="ARBA00010846"/>
    </source>
</evidence>
<proteinExistence type="inferred from homology"/>
<dbReference type="Proteomes" id="UP000008810">
    <property type="component" value="Chromosome 4"/>
</dbReference>
<dbReference type="CDD" id="cd18280">
    <property type="entry name" value="BTB_POZ_BPM_plant"/>
    <property type="match status" value="1"/>
</dbReference>
<dbReference type="SUPFAM" id="SSF49599">
    <property type="entry name" value="TRAF domain-like"/>
    <property type="match status" value="1"/>
</dbReference>
<dbReference type="PANTHER" id="PTHR26379">
    <property type="entry name" value="BTB/POZ AND MATH DOMAIN-CONTAINING PROTEIN 1"/>
    <property type="match status" value="1"/>
</dbReference>